<protein>
    <submittedName>
        <fullName evidence="1">Uncharacterized protein</fullName>
    </submittedName>
</protein>
<dbReference type="RefSeq" id="WP_278492029.1">
    <property type="nucleotide sequence ID" value="NZ_JACCQJ010000002.1"/>
</dbReference>
<accession>A0A8T3W721</accession>
<comment type="caution">
    <text evidence="1">The sequence shown here is derived from an EMBL/GenBank/DDBJ whole genome shotgun (WGS) entry which is preliminary data.</text>
</comment>
<dbReference type="AlphaFoldDB" id="A0A8T3W721"/>
<evidence type="ECO:0000313" key="2">
    <source>
        <dbReference type="Proteomes" id="UP000714405"/>
    </source>
</evidence>
<dbReference type="Proteomes" id="UP000714405">
    <property type="component" value="Unassembled WGS sequence"/>
</dbReference>
<sequence>MEKLENITNYRENSCEIHHIVEYDGNMVLESLLQEITPLINFFDKYTNKVKLDVKSLLKYALENEYEVCEYIVQHLEKYVESSEILGVVIKGDVKGRKMSHYIKIVSTFRDSEEALDISEEFDTDIYKNPLSNRILVFSIFK</sequence>
<organism evidence="1 2">
    <name type="scientific">Methanococcus maripaludis</name>
    <name type="common">Methanococcus deltae</name>
    <dbReference type="NCBI Taxonomy" id="39152"/>
    <lineage>
        <taxon>Archaea</taxon>
        <taxon>Methanobacteriati</taxon>
        <taxon>Methanobacteriota</taxon>
        <taxon>Methanomada group</taxon>
        <taxon>Methanococci</taxon>
        <taxon>Methanococcales</taxon>
        <taxon>Methanococcaceae</taxon>
        <taxon>Methanococcus</taxon>
    </lineage>
</organism>
<dbReference type="EMBL" id="JACCQJ010000002">
    <property type="protein sequence ID" value="MBG0769339.1"/>
    <property type="molecule type" value="Genomic_DNA"/>
</dbReference>
<name>A0A8T3W721_METMI</name>
<evidence type="ECO:0000313" key="1">
    <source>
        <dbReference type="EMBL" id="MBG0769339.1"/>
    </source>
</evidence>
<proteinExistence type="predicted"/>
<reference evidence="1" key="1">
    <citation type="submission" date="2020-07" db="EMBL/GenBank/DDBJ databases">
        <title>Severe corrosion of carbon steel in oil field produced water can be linked to methanogenic archaea containing a special type of NiFe hydrogenase.</title>
        <authorList>
            <person name="Lahme S."/>
            <person name="Mand J."/>
            <person name="Longwell J."/>
            <person name="Smith R."/>
            <person name="Enning D."/>
        </authorList>
    </citation>
    <scope>NUCLEOTIDE SEQUENCE</scope>
    <source>
        <strain evidence="1">MIC098Bin5</strain>
    </source>
</reference>
<gene>
    <name evidence="1" type="ORF">H0S71_05510</name>
</gene>